<dbReference type="Pfam" id="PF04099">
    <property type="entry name" value="Sybindin"/>
    <property type="match status" value="1"/>
</dbReference>
<dbReference type="STRING" id="471704.A0A151JLP8"/>
<evidence type="ECO:0000256" key="3">
    <source>
        <dbReference type="ARBA" id="ARBA00022892"/>
    </source>
</evidence>
<dbReference type="CDD" id="cd14855">
    <property type="entry name" value="TRAPPC1_MUM2"/>
    <property type="match status" value="1"/>
</dbReference>
<keyword evidence="2 7" id="KW-0256">Endoplasmic reticulum</keyword>
<dbReference type="EMBL" id="KQ978986">
    <property type="protein sequence ID" value="KYN26729.1"/>
    <property type="molecule type" value="Genomic_DNA"/>
</dbReference>
<dbReference type="GO" id="GO:0005794">
    <property type="term" value="C:Golgi apparatus"/>
    <property type="evidence" value="ECO:0007669"/>
    <property type="project" value="UniProtKB-SubCell"/>
</dbReference>
<dbReference type="Gene3D" id="3.30.450.70">
    <property type="match status" value="1"/>
</dbReference>
<dbReference type="GO" id="GO:0005783">
    <property type="term" value="C:endoplasmic reticulum"/>
    <property type="evidence" value="ECO:0007669"/>
    <property type="project" value="UniProtKB-SubCell"/>
</dbReference>
<accession>A0A151JLP8</accession>
<dbReference type="AlphaFoldDB" id="A0A151JLP8"/>
<dbReference type="InterPro" id="IPR011012">
    <property type="entry name" value="Longin-like_dom_sf"/>
</dbReference>
<dbReference type="GO" id="GO:0006888">
    <property type="term" value="P:endoplasmic reticulum to Golgi vesicle-mediated transport"/>
    <property type="evidence" value="ECO:0007669"/>
    <property type="project" value="UniProtKB-UniRule"/>
</dbReference>
<evidence type="ECO:0000256" key="5">
    <source>
        <dbReference type="ARBA" id="ARBA00038167"/>
    </source>
</evidence>
<keyword evidence="4 7" id="KW-0333">Golgi apparatus</keyword>
<dbReference type="PANTHER" id="PTHR23249">
    <property type="entry name" value="TRAFFICKING PROTEIN PARTICLE COMPLEX SUBUNIT"/>
    <property type="match status" value="1"/>
</dbReference>
<comment type="similarity">
    <text evidence="5">Belongs to the TRAPP small subunits family. BET5 subfamily.</text>
</comment>
<evidence type="ECO:0000313" key="9">
    <source>
        <dbReference type="Proteomes" id="UP000078492"/>
    </source>
</evidence>
<protein>
    <recommendedName>
        <fullName evidence="7">Trafficking protein particle complex subunit</fullName>
    </recommendedName>
</protein>
<evidence type="ECO:0000256" key="7">
    <source>
        <dbReference type="RuleBase" id="RU366065"/>
    </source>
</evidence>
<comment type="subcellular location">
    <subcellularLocation>
        <location evidence="7">Endoplasmic reticulum</location>
    </subcellularLocation>
    <subcellularLocation>
        <location evidence="7">Golgi apparatus</location>
        <location evidence="7">cis-Golgi network</location>
    </subcellularLocation>
</comment>
<evidence type="ECO:0000256" key="4">
    <source>
        <dbReference type="ARBA" id="ARBA00023034"/>
    </source>
</evidence>
<dbReference type="PANTHER" id="PTHR23249:SF16">
    <property type="entry name" value="TRAFFICKING PROTEIN PARTICLE COMPLEX SUBUNIT 1"/>
    <property type="match status" value="1"/>
</dbReference>
<gene>
    <name evidence="8" type="ORF">ALC57_03896</name>
</gene>
<dbReference type="GO" id="GO:0030008">
    <property type="term" value="C:TRAPP complex"/>
    <property type="evidence" value="ECO:0007669"/>
    <property type="project" value="UniProtKB-UniRule"/>
</dbReference>
<dbReference type="InterPro" id="IPR007233">
    <property type="entry name" value="TRAPPC"/>
</dbReference>
<evidence type="ECO:0000313" key="8">
    <source>
        <dbReference type="EMBL" id="KYN26729.1"/>
    </source>
</evidence>
<evidence type="ECO:0000256" key="1">
    <source>
        <dbReference type="ARBA" id="ARBA00022448"/>
    </source>
</evidence>
<comment type="subunit">
    <text evidence="6">Part of the multisubunit transport protein particle (TRAPP) complex. The heterodimer TRAPPC6B-TRAPPC3 interacts with TRAPPC1 likely providing a core for TRAPP complex formation.</text>
</comment>
<sequence>MLSILLQLDKCIIQYYRRFSCAQSLITSTPGDEYVQNSQLCPDCPAVLDVVETSKQLLQSRRCKSKEKQRASIMTIHNLYIFSKTGTLLYYAEWNRLNKSGITKEEEAKLMYGMLFSIKSFVSKISPLDPKEGFLYYKTSKYTLHYFETPSGLKFVLNTDNASQNARELLQQLYREVYLEYVVKNPLCQLNEPIQSELFKMKVDELFKKSPLFLSRSL</sequence>
<evidence type="ECO:0000256" key="2">
    <source>
        <dbReference type="ARBA" id="ARBA00022824"/>
    </source>
</evidence>
<dbReference type="Proteomes" id="UP000078492">
    <property type="component" value="Unassembled WGS sequence"/>
</dbReference>
<keyword evidence="9" id="KW-1185">Reference proteome</keyword>
<proteinExistence type="inferred from homology"/>
<reference evidence="8 9" key="1">
    <citation type="submission" date="2015-09" db="EMBL/GenBank/DDBJ databases">
        <title>Trachymyrmex cornetzi WGS genome.</title>
        <authorList>
            <person name="Nygaard S."/>
            <person name="Hu H."/>
            <person name="Boomsma J."/>
            <person name="Zhang G."/>
        </authorList>
    </citation>
    <scope>NUCLEOTIDE SEQUENCE [LARGE SCALE GENOMIC DNA]</scope>
    <source>
        <strain evidence="8">Tcor2-1</strain>
        <tissue evidence="8">Whole body</tissue>
    </source>
</reference>
<keyword evidence="3 7" id="KW-0931">ER-Golgi transport</keyword>
<dbReference type="FunFam" id="3.30.450.70:FF:000004">
    <property type="entry name" value="Trafficking protein particle complex 1"/>
    <property type="match status" value="1"/>
</dbReference>
<organism evidence="8 9">
    <name type="scientific">Trachymyrmex cornetzi</name>
    <dbReference type="NCBI Taxonomy" id="471704"/>
    <lineage>
        <taxon>Eukaryota</taxon>
        <taxon>Metazoa</taxon>
        <taxon>Ecdysozoa</taxon>
        <taxon>Arthropoda</taxon>
        <taxon>Hexapoda</taxon>
        <taxon>Insecta</taxon>
        <taxon>Pterygota</taxon>
        <taxon>Neoptera</taxon>
        <taxon>Endopterygota</taxon>
        <taxon>Hymenoptera</taxon>
        <taxon>Apocrita</taxon>
        <taxon>Aculeata</taxon>
        <taxon>Formicoidea</taxon>
        <taxon>Formicidae</taxon>
        <taxon>Myrmicinae</taxon>
        <taxon>Trachymyrmex</taxon>
    </lineage>
</organism>
<keyword evidence="1 7" id="KW-0813">Transport</keyword>
<dbReference type="SUPFAM" id="SSF64356">
    <property type="entry name" value="SNARE-like"/>
    <property type="match status" value="1"/>
</dbReference>
<name>A0A151JLP8_9HYME</name>
<dbReference type="SMART" id="SM01399">
    <property type="entry name" value="Sybindin"/>
    <property type="match status" value="1"/>
</dbReference>
<evidence type="ECO:0000256" key="6">
    <source>
        <dbReference type="ARBA" id="ARBA00062874"/>
    </source>
</evidence>